<keyword evidence="2" id="KW-0812">Transmembrane</keyword>
<protein>
    <submittedName>
        <fullName evidence="3">Uncharacterized protein</fullName>
    </submittedName>
</protein>
<dbReference type="Proteomes" id="UP000239874">
    <property type="component" value="Unassembled WGS sequence"/>
</dbReference>
<proteinExistence type="predicted"/>
<feature type="region of interest" description="Disordered" evidence="1">
    <location>
        <begin position="1"/>
        <end position="50"/>
    </location>
</feature>
<keyword evidence="2" id="KW-1133">Transmembrane helix</keyword>
<keyword evidence="2" id="KW-0472">Membrane</keyword>
<comment type="caution">
    <text evidence="3">The sequence shown here is derived from an EMBL/GenBank/DDBJ whole genome shotgun (WGS) entry which is preliminary data.</text>
</comment>
<dbReference type="RefSeq" id="WP_104380544.1">
    <property type="nucleotide sequence ID" value="NZ_PSZC01000026.1"/>
</dbReference>
<evidence type="ECO:0000313" key="3">
    <source>
        <dbReference type="EMBL" id="PPJ34927.1"/>
    </source>
</evidence>
<evidence type="ECO:0000313" key="4">
    <source>
        <dbReference type="Proteomes" id="UP000239874"/>
    </source>
</evidence>
<sequence>MSHDHHDDRRSDQSSDSGPGGDPPDAATPGPRRTRADSVEAGWLRPHANPLGRPRVTTVVLLLAWIALLILYLQVRPGG</sequence>
<accession>A0A2S6AI86</accession>
<reference evidence="3 4" key="1">
    <citation type="submission" date="2018-02" db="EMBL/GenBank/DDBJ databases">
        <title>8 Nocardia nova and 1 Nocardia cyriacigeorgica strain used for evolution to TMP-SMX.</title>
        <authorList>
            <person name="Mehta H."/>
            <person name="Weng J."/>
            <person name="Shamoo Y."/>
        </authorList>
    </citation>
    <scope>NUCLEOTIDE SEQUENCE [LARGE SCALE GENOMIC DNA]</scope>
    <source>
        <strain evidence="3 4">MDA3139</strain>
    </source>
</reference>
<feature type="transmembrane region" description="Helical" evidence="2">
    <location>
        <begin position="56"/>
        <end position="75"/>
    </location>
</feature>
<dbReference type="AlphaFoldDB" id="A0A2S6AI86"/>
<name>A0A2S6AI86_9NOCA</name>
<dbReference type="EMBL" id="PSZC01000026">
    <property type="protein sequence ID" value="PPJ34927.1"/>
    <property type="molecule type" value="Genomic_DNA"/>
</dbReference>
<organism evidence="3 4">
    <name type="scientific">Nocardia nova</name>
    <dbReference type="NCBI Taxonomy" id="37330"/>
    <lineage>
        <taxon>Bacteria</taxon>
        <taxon>Bacillati</taxon>
        <taxon>Actinomycetota</taxon>
        <taxon>Actinomycetes</taxon>
        <taxon>Mycobacteriales</taxon>
        <taxon>Nocardiaceae</taxon>
        <taxon>Nocardia</taxon>
    </lineage>
</organism>
<evidence type="ECO:0000256" key="1">
    <source>
        <dbReference type="SAM" id="MobiDB-lite"/>
    </source>
</evidence>
<feature type="compositionally biased region" description="Basic and acidic residues" evidence="1">
    <location>
        <begin position="1"/>
        <end position="13"/>
    </location>
</feature>
<evidence type="ECO:0000256" key="2">
    <source>
        <dbReference type="SAM" id="Phobius"/>
    </source>
</evidence>
<gene>
    <name evidence="3" type="ORF">C5E45_28345</name>
</gene>